<evidence type="ECO:0000313" key="3">
    <source>
        <dbReference type="Proteomes" id="UP000659904"/>
    </source>
</evidence>
<comment type="caution">
    <text evidence="2">The sequence shown here is derived from an EMBL/GenBank/DDBJ whole genome shotgun (WGS) entry which is preliminary data.</text>
</comment>
<dbReference type="RefSeq" id="WP_120320328.1">
    <property type="nucleotide sequence ID" value="NZ_BONH01000066.1"/>
</dbReference>
<dbReference type="InterPro" id="IPR036013">
    <property type="entry name" value="Band_7/SPFH_dom_sf"/>
</dbReference>
<dbReference type="Pfam" id="PF01145">
    <property type="entry name" value="Band_7"/>
    <property type="match status" value="1"/>
</dbReference>
<sequence length="668" mass="71827">MDGSPQTALLVMLIAAAVILFLTTVSLKSTHRIGPTEVGLVTKRFSRRRLADDNPVAFAGEAGYQADLLMPGQRFKLWPVYSVTKFPWVQVPAGEIGVVIAQVGAPLPIGAKSARYRPEFANFSDLRSFLAHGGEKGVQRPVLPPGTLVPIHPVAFVVITAREVFGVPVAPELQALAAHRELTPAAFGLTPERLRVMVISPHGDRDVIGLVTVLEGEPLPSGDLASRLGGFGDITAMEASADTTDAEIIDVLLGSKNELHNNYQDFQAFLDAGGRIGLQHDPLLYGAYLLNPFLVMVELVPMLVVNQGQVAVIKAFVGLPTLDTSGTDFKFGSIVRPGHRGIWQEPLRTGKYAINPRIYAAELVPTFILTLNWANLMSTAHDLDARLEPIVGKSREGFVFTIDLQVQIHVSDGRAPRVISMVGTMLNLVNEVLQSAVGNHFRNTLQALEAIRFIETRHEVQQAAFTAITQYLAGYEVETKGVYIQDVVFPPELVEVLTHREIANQQRATYEEQQRAETVRVQMEKARGTADMQAELAAAAVSVEISGNKAKAREAEAGGQAAYVRLTGQAEADRTQAVGLAEAKATEALGLARAAGFQAQRDAIGDVPTALVALANAIAEGKINIVPEVLVTGGSSLDGLAATLMRALHEGKVPLPQQDGRIPQQGRG</sequence>
<dbReference type="EMBL" id="BONH01000066">
    <property type="protein sequence ID" value="GIG03009.1"/>
    <property type="molecule type" value="Genomic_DNA"/>
</dbReference>
<dbReference type="AlphaFoldDB" id="A0A8J3KT92"/>
<proteinExistence type="predicted"/>
<dbReference type="Proteomes" id="UP000659904">
    <property type="component" value="Unassembled WGS sequence"/>
</dbReference>
<dbReference type="SUPFAM" id="SSF117892">
    <property type="entry name" value="Band 7/SPFH domain"/>
    <property type="match status" value="1"/>
</dbReference>
<name>A0A8J3KT92_9ACTN</name>
<dbReference type="InterPro" id="IPR001107">
    <property type="entry name" value="Band_7"/>
</dbReference>
<reference evidence="2 3" key="1">
    <citation type="submission" date="2021-01" db="EMBL/GenBank/DDBJ databases">
        <title>Whole genome shotgun sequence of Catellatospora citrea NBRC 14495.</title>
        <authorList>
            <person name="Komaki H."/>
            <person name="Tamura T."/>
        </authorList>
    </citation>
    <scope>NUCLEOTIDE SEQUENCE [LARGE SCALE GENOMIC DNA]</scope>
    <source>
        <strain evidence="2 3">NBRC 14495</strain>
    </source>
</reference>
<keyword evidence="3" id="KW-1185">Reference proteome</keyword>
<protein>
    <recommendedName>
        <fullName evidence="1">Band 7 domain-containing protein</fullName>
    </recommendedName>
</protein>
<dbReference type="Gene3D" id="3.30.479.30">
    <property type="entry name" value="Band 7 domain"/>
    <property type="match status" value="1"/>
</dbReference>
<gene>
    <name evidence="2" type="ORF">Cci01nite_81020</name>
</gene>
<feature type="domain" description="Band 7" evidence="1">
    <location>
        <begin position="305"/>
        <end position="517"/>
    </location>
</feature>
<evidence type="ECO:0000259" key="1">
    <source>
        <dbReference type="Pfam" id="PF01145"/>
    </source>
</evidence>
<evidence type="ECO:0000313" key="2">
    <source>
        <dbReference type="EMBL" id="GIG03009.1"/>
    </source>
</evidence>
<organism evidence="2 3">
    <name type="scientific">Catellatospora citrea</name>
    <dbReference type="NCBI Taxonomy" id="53366"/>
    <lineage>
        <taxon>Bacteria</taxon>
        <taxon>Bacillati</taxon>
        <taxon>Actinomycetota</taxon>
        <taxon>Actinomycetes</taxon>
        <taxon>Micromonosporales</taxon>
        <taxon>Micromonosporaceae</taxon>
        <taxon>Catellatospora</taxon>
    </lineage>
</organism>
<accession>A0A8J3KT92</accession>